<reference evidence="1 2" key="1">
    <citation type="submission" date="2016-10" db="EMBL/GenBank/DDBJ databases">
        <authorList>
            <person name="de Groot N.N."/>
        </authorList>
    </citation>
    <scope>NUCLEOTIDE SEQUENCE [LARGE SCALE GENOMIC DNA]</scope>
    <source>
        <strain evidence="1 2">DSM 24677</strain>
    </source>
</reference>
<organism evidence="1 2">
    <name type="scientific">Lentibacter algarum</name>
    <dbReference type="NCBI Taxonomy" id="576131"/>
    <lineage>
        <taxon>Bacteria</taxon>
        <taxon>Pseudomonadati</taxon>
        <taxon>Pseudomonadota</taxon>
        <taxon>Alphaproteobacteria</taxon>
        <taxon>Rhodobacterales</taxon>
        <taxon>Roseobacteraceae</taxon>
        <taxon>Lentibacter</taxon>
    </lineage>
</organism>
<accession>A0A1H3JXR7</accession>
<protein>
    <submittedName>
        <fullName evidence="1">Uncharacterized protein</fullName>
    </submittedName>
</protein>
<keyword evidence="2" id="KW-1185">Reference proteome</keyword>
<proteinExistence type="predicted"/>
<evidence type="ECO:0000313" key="1">
    <source>
        <dbReference type="EMBL" id="SDY44681.1"/>
    </source>
</evidence>
<gene>
    <name evidence="1" type="ORF">SAMN05444486_102226</name>
</gene>
<evidence type="ECO:0000313" key="2">
    <source>
        <dbReference type="Proteomes" id="UP000199026"/>
    </source>
</evidence>
<name>A0A1H3JXR7_9RHOB</name>
<sequence>MSRRQNGLLGVLRSHPVMSLAFALALALVLFFATGFVRHAIYWSDPAHQAQPLEGWMTPRYIANSWNVDGPELAKHLGVSEAPKERPTLQDIADKRGVPLATIIAIAESYLTAHARIK</sequence>
<dbReference type="STRING" id="576131.SAMN05444486_102226"/>
<dbReference type="GeneID" id="78124301"/>
<dbReference type="AlphaFoldDB" id="A0A1H3JXR7"/>
<dbReference type="EMBL" id="FNPR01000002">
    <property type="protein sequence ID" value="SDY44681.1"/>
    <property type="molecule type" value="Genomic_DNA"/>
</dbReference>
<dbReference type="OrthoDB" id="159440at2"/>
<dbReference type="Proteomes" id="UP000199026">
    <property type="component" value="Unassembled WGS sequence"/>
</dbReference>
<dbReference type="RefSeq" id="WP_089889682.1">
    <property type="nucleotide sequence ID" value="NZ_CALJFH010000002.1"/>
</dbReference>